<dbReference type="InterPro" id="IPR011008">
    <property type="entry name" value="Dimeric_a/b-barrel"/>
</dbReference>
<keyword evidence="3" id="KW-1185">Reference proteome</keyword>
<dbReference type="AlphaFoldDB" id="A0A7S9QC70"/>
<name>A0A7S9QC70_9RHOB</name>
<accession>A0A7S9QC70</accession>
<dbReference type="KEGG" id="poz:I0K15_17835"/>
<evidence type="ECO:0000313" key="2">
    <source>
        <dbReference type="EMBL" id="QPH53618.1"/>
    </source>
</evidence>
<dbReference type="RefSeq" id="WP_196102827.1">
    <property type="nucleotide sequence ID" value="NZ_CP064942.1"/>
</dbReference>
<dbReference type="InterPro" id="IPR010753">
    <property type="entry name" value="DUF1330"/>
</dbReference>
<organism evidence="2 3">
    <name type="scientific">Pontivivens ytuae</name>
    <dbReference type="NCBI Taxonomy" id="2789856"/>
    <lineage>
        <taxon>Bacteria</taxon>
        <taxon>Pseudomonadati</taxon>
        <taxon>Pseudomonadota</taxon>
        <taxon>Alphaproteobacteria</taxon>
        <taxon>Rhodobacterales</taxon>
        <taxon>Paracoccaceae</taxon>
        <taxon>Pontivivens</taxon>
    </lineage>
</organism>
<feature type="domain" description="DUF1330" evidence="1">
    <location>
        <begin position="2"/>
        <end position="94"/>
    </location>
</feature>
<dbReference type="Gene3D" id="3.30.70.100">
    <property type="match status" value="1"/>
</dbReference>
<proteinExistence type="predicted"/>
<gene>
    <name evidence="2" type="ORF">I0K15_17835</name>
</gene>
<dbReference type="EMBL" id="CP064942">
    <property type="protein sequence ID" value="QPH53618.1"/>
    <property type="molecule type" value="Genomic_DNA"/>
</dbReference>
<evidence type="ECO:0000259" key="1">
    <source>
        <dbReference type="Pfam" id="PF07045"/>
    </source>
</evidence>
<dbReference type="PANTHER" id="PTHR41521:SF4">
    <property type="entry name" value="BLR0684 PROTEIN"/>
    <property type="match status" value="1"/>
</dbReference>
<reference evidence="2 3" key="1">
    <citation type="submission" date="2020-11" db="EMBL/GenBank/DDBJ databases">
        <title>Description of Pontivivens ytuae sp. nov. isolated from deep sea sediment of Mariana Trench.</title>
        <authorList>
            <person name="Wang Z."/>
            <person name="Sun Q.-L."/>
            <person name="Xu X.-D."/>
            <person name="Tang Y.-Z."/>
            <person name="Zhang J."/>
        </authorList>
    </citation>
    <scope>NUCLEOTIDE SEQUENCE [LARGE SCALE GENOMIC DNA]</scope>
    <source>
        <strain evidence="2 3">MT2928</strain>
    </source>
</reference>
<sequence length="94" mass="10205">MSAYVIARIRVTDPEGYTKYAAQTVALAEKFGGEFLVKGGPMIQKEGSGPDRHVVIRFPSVADAERFYGSDEYAKILPIALAASERDLVIVEGV</sequence>
<protein>
    <submittedName>
        <fullName evidence="2">DUF1330 domain-containing protein</fullName>
    </submittedName>
</protein>
<dbReference type="Proteomes" id="UP000594800">
    <property type="component" value="Chromosome"/>
</dbReference>
<dbReference type="Pfam" id="PF07045">
    <property type="entry name" value="DUF1330"/>
    <property type="match status" value="1"/>
</dbReference>
<dbReference type="PANTHER" id="PTHR41521">
    <property type="match status" value="1"/>
</dbReference>
<dbReference type="SUPFAM" id="SSF54909">
    <property type="entry name" value="Dimeric alpha+beta barrel"/>
    <property type="match status" value="1"/>
</dbReference>
<evidence type="ECO:0000313" key="3">
    <source>
        <dbReference type="Proteomes" id="UP000594800"/>
    </source>
</evidence>